<dbReference type="EMBL" id="OCMU01000001">
    <property type="protein sequence ID" value="SOD16196.1"/>
    <property type="molecule type" value="Genomic_DNA"/>
</dbReference>
<evidence type="ECO:0000313" key="4">
    <source>
        <dbReference type="Proteomes" id="UP000219335"/>
    </source>
</evidence>
<gene>
    <name evidence="1" type="ORF">SAMN05421510_101411</name>
    <name evidence="2" type="ORF">SAMN06297164_0283</name>
</gene>
<reference evidence="2 4" key="2">
    <citation type="submission" date="2017-09" db="EMBL/GenBank/DDBJ databases">
        <authorList>
            <person name="Ehlers B."/>
            <person name="Leendertz F.H."/>
        </authorList>
    </citation>
    <scope>NUCLEOTIDE SEQUENCE [LARGE SCALE GENOMIC DNA]</scope>
    <source>
        <strain evidence="2 4">Nm42</strain>
    </source>
</reference>
<protein>
    <submittedName>
        <fullName evidence="1">Uncharacterized protein</fullName>
    </submittedName>
</protein>
<accession>A0A1H9CCN5</accession>
<organism evidence="1 3">
    <name type="scientific">Nitrosomonas ureae</name>
    <dbReference type="NCBI Taxonomy" id="44577"/>
    <lineage>
        <taxon>Bacteria</taxon>
        <taxon>Pseudomonadati</taxon>
        <taxon>Pseudomonadota</taxon>
        <taxon>Betaproteobacteria</taxon>
        <taxon>Nitrosomonadales</taxon>
        <taxon>Nitrosomonadaceae</taxon>
        <taxon>Nitrosomonas</taxon>
    </lineage>
</organism>
<dbReference type="EMBL" id="FOFX01000014">
    <property type="protein sequence ID" value="SEP98919.1"/>
    <property type="molecule type" value="Genomic_DNA"/>
</dbReference>
<dbReference type="Proteomes" id="UP000219335">
    <property type="component" value="Unassembled WGS sequence"/>
</dbReference>
<evidence type="ECO:0000313" key="1">
    <source>
        <dbReference type="EMBL" id="SEP98919.1"/>
    </source>
</evidence>
<proteinExistence type="predicted"/>
<evidence type="ECO:0000313" key="2">
    <source>
        <dbReference type="EMBL" id="SOD16196.1"/>
    </source>
</evidence>
<dbReference type="AlphaFoldDB" id="A0A1H9CCN5"/>
<evidence type="ECO:0000313" key="3">
    <source>
        <dbReference type="Proteomes" id="UP000181998"/>
    </source>
</evidence>
<sequence length="98" mass="11686">MIIRREYFANYPYCIYLIDSEECLSIAIEAVATKGGVNIDKLRRLNFNIFDPGFWDEDGVRIDGLKRVYSFPITYYRTLYSSFRLGDTRILRHSWRKC</sequence>
<reference evidence="1 3" key="1">
    <citation type="submission" date="2016-10" db="EMBL/GenBank/DDBJ databases">
        <authorList>
            <person name="de Groot N.N."/>
        </authorList>
    </citation>
    <scope>NUCLEOTIDE SEQUENCE [LARGE SCALE GENOMIC DNA]</scope>
    <source>
        <strain evidence="1 3">Nm9</strain>
    </source>
</reference>
<dbReference type="Proteomes" id="UP000181998">
    <property type="component" value="Unassembled WGS sequence"/>
</dbReference>
<name>A0A1H9CCN5_9PROT</name>